<evidence type="ECO:0000256" key="1">
    <source>
        <dbReference type="ARBA" id="ARBA00022574"/>
    </source>
</evidence>
<evidence type="ECO:0000256" key="6">
    <source>
        <dbReference type="PROSITE-ProRule" id="PRU00221"/>
    </source>
</evidence>
<sequence>MAWSNDPGGACIFWLNGMAGTGKSTIARTVARDFDEIGRLGASFFFSRGRGDLGHATRFFTSVAAQLANTLPAVKPHISAAIAGSSNICEQGLGEQWKRLILQPLSKLNDTLLQSQILVLVFDALDECENENDIKLIIRLFTQAKVLNTIRLRIFVTSRPETPIRLGFRDMSRALHQDFVLHNISSSIVGRDITIFFQNRLGMIRKERGLPQEWPGGQKIKLLVQSADGLFIYAATACRFIQDSIDPEHRLSLILQDNRDKRPPEKSPTWELDSLYITVLEHLVIGCCDEYEREMLSNQFRQIVGSIVILLDSLSATALANLLVEKGGSLGEKEKVVMNMLVPLGTVLDVPIWDDPHSRNSPIRLLHPSFRDFLRSGQRCSNDLFYVDGEKAHFNLVKRCLWLMSYHLRRDICHLNVPATSVKDVDSSTMKRFLPVEVQYACRYWVEHLEHLQPSQREKAGLCSNGEVHKFLQKHLLHWLEALSLIGKMPEGVLMIRSLQSMLTVSGLVNRILVLDADLANTKPGKHIDLFALIHDAKRFILNYRSIIGEAPLQLYCSALGFSPKKSKVRREFWNQAFSWVTSMLITEQNWSPSLQALEGHSREVEAVIFSPDGQLLASASWDNTVVLWDPVTGASRGTLKGHSDGVTAVAFSPDGYLLASASLDNTVLLWDPVTGTSCRTLKGHSGGVTAVAFSPDGRLLASTSDDRTVMLWDPAAGTLRDTLKGHSDGINAVAFSPDGRLLASASRDKTVILWDLVTGTSHGTLEGHPDWVGAAAFSPDGELIAPASDDRRAMLWDSTTETSRGTHESHSIHADVVTFSGDGLLLAPGSRDGTVMFWDPATGALRGALKGHSDLVTAVTYSPDGHLLASASNDGTVMLWDTVTGAP</sequence>
<proteinExistence type="inferred from homology"/>
<dbReference type="Gene3D" id="3.40.50.300">
    <property type="entry name" value="P-loop containing nucleotide triphosphate hydrolases"/>
    <property type="match status" value="1"/>
</dbReference>
<dbReference type="Proteomes" id="UP000750711">
    <property type="component" value="Unassembled WGS sequence"/>
</dbReference>
<comment type="similarity">
    <text evidence="3">Belongs to the WD repeat MDV1/CAF4 family.</text>
</comment>
<dbReference type="PROSITE" id="PS00678">
    <property type="entry name" value="WD_REPEATS_1"/>
    <property type="match status" value="2"/>
</dbReference>
<feature type="repeat" description="WD" evidence="6">
    <location>
        <begin position="598"/>
        <end position="630"/>
    </location>
</feature>
<dbReference type="PANTHER" id="PTHR22847:SF637">
    <property type="entry name" value="WD REPEAT DOMAIN 5B"/>
    <property type="match status" value="1"/>
</dbReference>
<dbReference type="AlphaFoldDB" id="A0A9P8LBR9"/>
<protein>
    <recommendedName>
        <fullName evidence="4">Mitochondrial division protein 1</fullName>
    </recommendedName>
</protein>
<feature type="domain" description="Nephrocystin 3-like N-terminal" evidence="7">
    <location>
        <begin position="2"/>
        <end position="159"/>
    </location>
</feature>
<dbReference type="PRINTS" id="PR00320">
    <property type="entry name" value="GPROTEINBRPT"/>
</dbReference>
<feature type="repeat" description="WD" evidence="6">
    <location>
        <begin position="850"/>
        <end position="888"/>
    </location>
</feature>
<comment type="caution">
    <text evidence="8">The sequence shown here is derived from an EMBL/GenBank/DDBJ whole genome shotgun (WGS) entry which is preliminary data.</text>
</comment>
<dbReference type="EMBL" id="JAGHQM010000591">
    <property type="protein sequence ID" value="KAH0559460.1"/>
    <property type="molecule type" value="Genomic_DNA"/>
</dbReference>
<feature type="repeat" description="WD" evidence="6">
    <location>
        <begin position="766"/>
        <end position="807"/>
    </location>
</feature>
<evidence type="ECO:0000259" key="7">
    <source>
        <dbReference type="Pfam" id="PF24883"/>
    </source>
</evidence>
<accession>A0A9P8LBR9</accession>
<dbReference type="InterPro" id="IPR036322">
    <property type="entry name" value="WD40_repeat_dom_sf"/>
</dbReference>
<comment type="function">
    <text evidence="5">Involved in mitochondrial fission. Acts as an adapter protein required to form mitochondrial fission complexes. Formation of these complexes is required to promote constriction and fission of the mitochondrial compartment at a late step in mitochondrial division.</text>
</comment>
<dbReference type="InterPro" id="IPR020472">
    <property type="entry name" value="WD40_PAC1"/>
</dbReference>
<evidence type="ECO:0000256" key="2">
    <source>
        <dbReference type="ARBA" id="ARBA00022737"/>
    </source>
</evidence>
<dbReference type="SUPFAM" id="SSF50978">
    <property type="entry name" value="WD40 repeat-like"/>
    <property type="match status" value="1"/>
</dbReference>
<reference evidence="8" key="1">
    <citation type="submission" date="2021-03" db="EMBL/GenBank/DDBJ databases">
        <title>Comparative genomics and phylogenomic investigation of the class Geoglossomycetes provide insights into ecological specialization and systematics.</title>
        <authorList>
            <person name="Melie T."/>
            <person name="Pirro S."/>
            <person name="Miller A.N."/>
            <person name="Quandt A."/>
        </authorList>
    </citation>
    <scope>NUCLEOTIDE SEQUENCE</scope>
    <source>
        <strain evidence="8">CAQ_001_2017</strain>
    </source>
</reference>
<dbReference type="PROSITE" id="PS50294">
    <property type="entry name" value="WD_REPEATS_REGION"/>
    <property type="match status" value="7"/>
</dbReference>
<dbReference type="Pfam" id="PF00400">
    <property type="entry name" value="WD40"/>
    <property type="match status" value="6"/>
</dbReference>
<dbReference type="PROSITE" id="PS50082">
    <property type="entry name" value="WD_REPEATS_2"/>
    <property type="match status" value="7"/>
</dbReference>
<evidence type="ECO:0000313" key="8">
    <source>
        <dbReference type="EMBL" id="KAH0559460.1"/>
    </source>
</evidence>
<evidence type="ECO:0000256" key="4">
    <source>
        <dbReference type="ARBA" id="ARBA00039789"/>
    </source>
</evidence>
<dbReference type="Gene3D" id="2.130.10.10">
    <property type="entry name" value="YVTN repeat-like/Quinoprotein amine dehydrogenase"/>
    <property type="match status" value="3"/>
</dbReference>
<feature type="repeat" description="WD" evidence="6">
    <location>
        <begin position="808"/>
        <end position="840"/>
    </location>
</feature>
<dbReference type="GO" id="GO:1990234">
    <property type="term" value="C:transferase complex"/>
    <property type="evidence" value="ECO:0007669"/>
    <property type="project" value="UniProtKB-ARBA"/>
</dbReference>
<keyword evidence="1 6" id="KW-0853">WD repeat</keyword>
<dbReference type="InterPro" id="IPR027417">
    <property type="entry name" value="P-loop_NTPase"/>
</dbReference>
<keyword evidence="9" id="KW-1185">Reference proteome</keyword>
<organism evidence="8 9">
    <name type="scientific">Trichoglossum hirsutum</name>
    <dbReference type="NCBI Taxonomy" id="265104"/>
    <lineage>
        <taxon>Eukaryota</taxon>
        <taxon>Fungi</taxon>
        <taxon>Dikarya</taxon>
        <taxon>Ascomycota</taxon>
        <taxon>Pezizomycotina</taxon>
        <taxon>Geoglossomycetes</taxon>
        <taxon>Geoglossales</taxon>
        <taxon>Geoglossaceae</taxon>
        <taxon>Trichoglossum</taxon>
    </lineage>
</organism>
<name>A0A9P8LBR9_9PEZI</name>
<feature type="repeat" description="WD" evidence="6">
    <location>
        <begin position="682"/>
        <end position="723"/>
    </location>
</feature>
<evidence type="ECO:0000256" key="5">
    <source>
        <dbReference type="ARBA" id="ARBA00043913"/>
    </source>
</evidence>
<gene>
    <name evidence="8" type="ORF">GP486_004022</name>
</gene>
<feature type="non-terminal residue" evidence="8">
    <location>
        <position position="888"/>
    </location>
</feature>
<dbReference type="CDD" id="cd00200">
    <property type="entry name" value="WD40"/>
    <property type="match status" value="1"/>
</dbReference>
<dbReference type="GO" id="GO:0005634">
    <property type="term" value="C:nucleus"/>
    <property type="evidence" value="ECO:0007669"/>
    <property type="project" value="TreeGrafter"/>
</dbReference>
<dbReference type="PANTHER" id="PTHR22847">
    <property type="entry name" value="WD40 REPEAT PROTEIN"/>
    <property type="match status" value="1"/>
</dbReference>
<keyword evidence="2" id="KW-0677">Repeat</keyword>
<feature type="repeat" description="WD" evidence="6">
    <location>
        <begin position="640"/>
        <end position="681"/>
    </location>
</feature>
<dbReference type="Pfam" id="PF24883">
    <property type="entry name" value="NPHP3_N"/>
    <property type="match status" value="1"/>
</dbReference>
<dbReference type="InterPro" id="IPR015943">
    <property type="entry name" value="WD40/YVTN_repeat-like_dom_sf"/>
</dbReference>
<dbReference type="InterPro" id="IPR056884">
    <property type="entry name" value="NPHP3-like_N"/>
</dbReference>
<dbReference type="SMART" id="SM00320">
    <property type="entry name" value="WD40"/>
    <property type="match status" value="7"/>
</dbReference>
<dbReference type="InterPro" id="IPR019775">
    <property type="entry name" value="WD40_repeat_CS"/>
</dbReference>
<evidence type="ECO:0000256" key="3">
    <source>
        <dbReference type="ARBA" id="ARBA00038415"/>
    </source>
</evidence>
<dbReference type="SUPFAM" id="SSF52540">
    <property type="entry name" value="P-loop containing nucleoside triphosphate hydrolases"/>
    <property type="match status" value="1"/>
</dbReference>
<evidence type="ECO:0000313" key="9">
    <source>
        <dbReference type="Proteomes" id="UP000750711"/>
    </source>
</evidence>
<dbReference type="InterPro" id="IPR001680">
    <property type="entry name" value="WD40_rpt"/>
</dbReference>
<feature type="repeat" description="WD" evidence="6">
    <location>
        <begin position="724"/>
        <end position="765"/>
    </location>
</feature>